<dbReference type="EMBL" id="SJTH01000029">
    <property type="protein sequence ID" value="TCJ02635.1"/>
    <property type="molecule type" value="Genomic_DNA"/>
</dbReference>
<comment type="caution">
    <text evidence="2">The sequence shown here is derived from an EMBL/GenBank/DDBJ whole genome shotgun (WGS) entry which is preliminary data.</text>
</comment>
<evidence type="ECO:0000313" key="3">
    <source>
        <dbReference type="Proteomes" id="UP000293846"/>
    </source>
</evidence>
<reference evidence="2 3" key="1">
    <citation type="submission" date="2019-03" db="EMBL/GenBank/DDBJ databases">
        <authorList>
            <person name="Jensen L."/>
            <person name="Storgaard J."/>
            <person name="Sulaj E."/>
            <person name="Schramm A."/>
            <person name="Marshall I.P.G."/>
        </authorList>
    </citation>
    <scope>NUCLEOTIDE SEQUENCE [LARGE SCALE GENOMIC DNA]</scope>
    <source>
        <strain evidence="2 3">2017H2G3</strain>
    </source>
</reference>
<keyword evidence="3" id="KW-1185">Reference proteome</keyword>
<dbReference type="AlphaFoldDB" id="A0A4R1ASM7"/>
<dbReference type="Proteomes" id="UP000293846">
    <property type="component" value="Unassembled WGS sequence"/>
</dbReference>
<dbReference type="InterPro" id="IPR036281">
    <property type="entry name" value="SinR/SinI_dimer_dom_sf"/>
</dbReference>
<dbReference type="SUPFAM" id="SSF47406">
    <property type="entry name" value="SinR repressor dimerisation domain-like"/>
    <property type="match status" value="1"/>
</dbReference>
<name>A0A4R1ASM7_9BACI</name>
<organism evidence="2 3">
    <name type="scientific">Cytobacillus praedii</name>
    <dbReference type="NCBI Taxonomy" id="1742358"/>
    <lineage>
        <taxon>Bacteria</taxon>
        <taxon>Bacillati</taxon>
        <taxon>Bacillota</taxon>
        <taxon>Bacilli</taxon>
        <taxon>Bacillales</taxon>
        <taxon>Bacillaceae</taxon>
        <taxon>Cytobacillus</taxon>
    </lineage>
</organism>
<protein>
    <submittedName>
        <fullName evidence="2">DNA-binding anti-repressor SinI</fullName>
    </submittedName>
</protein>
<sequence>MDKLEQEWVQLIMEARKIGLSIEDIQAFFYMSTQQNQEVTSCYIR</sequence>
<dbReference type="GO" id="GO:0003677">
    <property type="term" value="F:DNA binding"/>
    <property type="evidence" value="ECO:0007669"/>
    <property type="project" value="UniProtKB-KW"/>
</dbReference>
<dbReference type="OrthoDB" id="2936084at2"/>
<dbReference type="PROSITE" id="PS51500">
    <property type="entry name" value="SIN"/>
    <property type="match status" value="1"/>
</dbReference>
<proteinExistence type="predicted"/>
<dbReference type="GO" id="GO:0046983">
    <property type="term" value="F:protein dimerization activity"/>
    <property type="evidence" value="ECO:0007669"/>
    <property type="project" value="InterPro"/>
</dbReference>
<keyword evidence="2" id="KW-0238">DNA-binding</keyword>
<gene>
    <name evidence="2" type="primary">sinI</name>
    <name evidence="2" type="ORF">E0Y62_18315</name>
</gene>
<dbReference type="InterPro" id="IPR010981">
    <property type="entry name" value="SinR/SinI_dimer_dom"/>
</dbReference>
<feature type="domain" description="Sin" evidence="1">
    <location>
        <begin position="1"/>
        <end position="33"/>
    </location>
</feature>
<evidence type="ECO:0000259" key="1">
    <source>
        <dbReference type="PROSITE" id="PS51500"/>
    </source>
</evidence>
<dbReference type="RefSeq" id="WP_082631920.1">
    <property type="nucleotide sequence ID" value="NZ_CP183326.1"/>
</dbReference>
<accession>A0A4R1ASM7</accession>
<evidence type="ECO:0000313" key="2">
    <source>
        <dbReference type="EMBL" id="TCJ02635.1"/>
    </source>
</evidence>
<dbReference type="Pfam" id="PF08671">
    <property type="entry name" value="SinI"/>
    <property type="match status" value="1"/>
</dbReference>
<dbReference type="GO" id="GO:0006355">
    <property type="term" value="P:regulation of DNA-templated transcription"/>
    <property type="evidence" value="ECO:0007669"/>
    <property type="project" value="InterPro"/>
</dbReference>